<sequence length="109" mass="12528">METLQWCVRTDLAVENTPEIMEVKFGDGYTQRSPKGLNNLLRAYTGTIKVKKGEHLAVEAFFAKHRGVSPFYFKDPYTQQNKKVVCSSWPAKMVGLNHWEFSVTFKEVP</sequence>
<name>A0A378NGI4_MANHA</name>
<protein>
    <submittedName>
        <fullName evidence="2">Phage tail protein</fullName>
    </submittedName>
    <submittedName>
        <fullName evidence="1">Phage-related protein</fullName>
    </submittedName>
</protein>
<dbReference type="RefSeq" id="WP_020824199.1">
    <property type="nucleotide sequence ID" value="NZ_CP017484.1"/>
</dbReference>
<dbReference type="EMBL" id="VAJB01000034">
    <property type="protein sequence ID" value="TRB72577.1"/>
    <property type="molecule type" value="Genomic_DNA"/>
</dbReference>
<evidence type="ECO:0000313" key="2">
    <source>
        <dbReference type="EMBL" id="TRB35367.1"/>
    </source>
</evidence>
<reference evidence="1 4" key="1">
    <citation type="submission" date="2018-06" db="EMBL/GenBank/DDBJ databases">
        <authorList>
            <consortium name="Pathogen Informatics"/>
            <person name="Doyle S."/>
        </authorList>
    </citation>
    <scope>NUCLEOTIDE SEQUENCE [LARGE SCALE GENOMIC DNA]</scope>
    <source>
        <strain evidence="1 4">NCTC9380</strain>
    </source>
</reference>
<evidence type="ECO:0000313" key="3">
    <source>
        <dbReference type="EMBL" id="TRB72577.1"/>
    </source>
</evidence>
<keyword evidence="6" id="KW-1185">Reference proteome</keyword>
<evidence type="ECO:0000313" key="5">
    <source>
        <dbReference type="Proteomes" id="UP000315164"/>
    </source>
</evidence>
<dbReference type="InterPro" id="IPR010265">
    <property type="entry name" value="Phage_lambda_TipM"/>
</dbReference>
<dbReference type="Pfam" id="PF05939">
    <property type="entry name" value="Phage_min_tail"/>
    <property type="match status" value="1"/>
</dbReference>
<evidence type="ECO:0000313" key="4">
    <source>
        <dbReference type="Proteomes" id="UP000254031"/>
    </source>
</evidence>
<dbReference type="EMBL" id="VAJI01000030">
    <property type="protein sequence ID" value="TRB35367.1"/>
    <property type="molecule type" value="Genomic_DNA"/>
</dbReference>
<dbReference type="Proteomes" id="UP000254031">
    <property type="component" value="Unassembled WGS sequence"/>
</dbReference>
<evidence type="ECO:0000313" key="6">
    <source>
        <dbReference type="Proteomes" id="UP000318394"/>
    </source>
</evidence>
<gene>
    <name evidence="3" type="ORF">FEA53_11665</name>
    <name evidence="2" type="ORF">FEB89_11045</name>
    <name evidence="1" type="ORF">NCTC9380_02227</name>
</gene>
<evidence type="ECO:0000313" key="1">
    <source>
        <dbReference type="EMBL" id="STY66896.1"/>
    </source>
</evidence>
<dbReference type="EMBL" id="UGPL01000006">
    <property type="protein sequence ID" value="STY66896.1"/>
    <property type="molecule type" value="Genomic_DNA"/>
</dbReference>
<dbReference type="AlphaFoldDB" id="A0A378NGI4"/>
<organism evidence="1 4">
    <name type="scientific">Mannheimia haemolytica</name>
    <name type="common">Pasteurella haemolytica</name>
    <dbReference type="NCBI Taxonomy" id="75985"/>
    <lineage>
        <taxon>Bacteria</taxon>
        <taxon>Pseudomonadati</taxon>
        <taxon>Pseudomonadota</taxon>
        <taxon>Gammaproteobacteria</taxon>
        <taxon>Pasteurellales</taxon>
        <taxon>Pasteurellaceae</taxon>
        <taxon>Mannheimia</taxon>
    </lineage>
</organism>
<dbReference type="OrthoDB" id="8607203at2"/>
<dbReference type="Proteomes" id="UP000315164">
    <property type="component" value="Unassembled WGS sequence"/>
</dbReference>
<proteinExistence type="predicted"/>
<reference evidence="5 6" key="2">
    <citation type="journal article" date="2019" name="Vet. Microbiol.">
        <title>Genetic characterization of susceptible and multi-drug resistant Mannheimia haemolytica isolated from high-risk stocker calves prior to and after antimicrobial metaphylaxis.</title>
        <authorList>
            <person name="Snyder E.R."/>
            <person name="Alvarez-Narvaez S."/>
            <person name="Credille B.C."/>
        </authorList>
    </citation>
    <scope>NUCLEOTIDE SEQUENCE [LARGE SCALE GENOMIC DNA]</scope>
    <source>
        <strain evidence="3 5">UGA-R5-128-1</strain>
        <strain evidence="2 6">UGA-R7-163-1</strain>
    </source>
</reference>
<dbReference type="Proteomes" id="UP000318394">
    <property type="component" value="Unassembled WGS sequence"/>
</dbReference>
<accession>A0A378NGI4</accession>